<reference evidence="2" key="1">
    <citation type="journal article" date="2022" name="Mol. Ecol. Resour.">
        <title>The genomes of chicory, endive, great burdock and yacon provide insights into Asteraceae palaeo-polyploidization history and plant inulin production.</title>
        <authorList>
            <person name="Fan W."/>
            <person name="Wang S."/>
            <person name="Wang H."/>
            <person name="Wang A."/>
            <person name="Jiang F."/>
            <person name="Liu H."/>
            <person name="Zhao H."/>
            <person name="Xu D."/>
            <person name="Zhang Y."/>
        </authorList>
    </citation>
    <scope>NUCLEOTIDE SEQUENCE [LARGE SCALE GENOMIC DNA]</scope>
    <source>
        <strain evidence="2">cv. Niubang</strain>
    </source>
</reference>
<dbReference type="Proteomes" id="UP001055879">
    <property type="component" value="Linkage Group LG04"/>
</dbReference>
<gene>
    <name evidence="1" type="ORF">L6452_12895</name>
</gene>
<name>A0ACB9CH33_ARCLA</name>
<dbReference type="EMBL" id="CM042050">
    <property type="protein sequence ID" value="KAI3733452.1"/>
    <property type="molecule type" value="Genomic_DNA"/>
</dbReference>
<sequence>MERLTSYSQIDEHQSPTDMANQERNRTNVVQKRIDIKSRTSRRTLCQQSHFSYNLSIHEIFKIKAVKPTLISSKYLWVSSQKQFSDLVLLI</sequence>
<proteinExistence type="predicted"/>
<protein>
    <submittedName>
        <fullName evidence="1">Uncharacterized protein</fullName>
    </submittedName>
</protein>
<reference evidence="1 2" key="2">
    <citation type="journal article" date="2022" name="Mol. Ecol. Resour.">
        <title>The genomes of chicory, endive, great burdock and yacon provide insights into Asteraceae paleo-polyploidization history and plant inulin production.</title>
        <authorList>
            <person name="Fan W."/>
            <person name="Wang S."/>
            <person name="Wang H."/>
            <person name="Wang A."/>
            <person name="Jiang F."/>
            <person name="Liu H."/>
            <person name="Zhao H."/>
            <person name="Xu D."/>
            <person name="Zhang Y."/>
        </authorList>
    </citation>
    <scope>NUCLEOTIDE SEQUENCE [LARGE SCALE GENOMIC DNA]</scope>
    <source>
        <strain evidence="2">cv. Niubang</strain>
    </source>
</reference>
<comment type="caution">
    <text evidence="1">The sequence shown here is derived from an EMBL/GenBank/DDBJ whole genome shotgun (WGS) entry which is preliminary data.</text>
</comment>
<evidence type="ECO:0000313" key="2">
    <source>
        <dbReference type="Proteomes" id="UP001055879"/>
    </source>
</evidence>
<evidence type="ECO:0000313" key="1">
    <source>
        <dbReference type="EMBL" id="KAI3733452.1"/>
    </source>
</evidence>
<keyword evidence="2" id="KW-1185">Reference proteome</keyword>
<organism evidence="1 2">
    <name type="scientific">Arctium lappa</name>
    <name type="common">Greater burdock</name>
    <name type="synonym">Lappa major</name>
    <dbReference type="NCBI Taxonomy" id="4217"/>
    <lineage>
        <taxon>Eukaryota</taxon>
        <taxon>Viridiplantae</taxon>
        <taxon>Streptophyta</taxon>
        <taxon>Embryophyta</taxon>
        <taxon>Tracheophyta</taxon>
        <taxon>Spermatophyta</taxon>
        <taxon>Magnoliopsida</taxon>
        <taxon>eudicotyledons</taxon>
        <taxon>Gunneridae</taxon>
        <taxon>Pentapetalae</taxon>
        <taxon>asterids</taxon>
        <taxon>campanulids</taxon>
        <taxon>Asterales</taxon>
        <taxon>Asteraceae</taxon>
        <taxon>Carduoideae</taxon>
        <taxon>Cardueae</taxon>
        <taxon>Arctiinae</taxon>
        <taxon>Arctium</taxon>
    </lineage>
</organism>
<accession>A0ACB9CH33</accession>